<evidence type="ECO:0000313" key="3">
    <source>
        <dbReference type="Ensembl" id="ENSLACP00000006156.1"/>
    </source>
</evidence>
<protein>
    <submittedName>
        <fullName evidence="3">Kelch domain containing 7A</fullName>
    </submittedName>
</protein>
<keyword evidence="1" id="KW-0880">Kelch repeat</keyword>
<dbReference type="Ensembl" id="ENSLACT00000006208.1">
    <property type="protein sequence ID" value="ENSLACP00000006156.1"/>
    <property type="gene ID" value="ENSLACG00000005461.1"/>
</dbReference>
<keyword evidence="2" id="KW-0677">Repeat</keyword>
<dbReference type="InterPro" id="IPR015915">
    <property type="entry name" value="Kelch-typ_b-propeller"/>
</dbReference>
<sequence length="430" mass="49057">SKSNSRASSVDDLASNSLSSLVDSLYSSQTDLSKETCVEVVAGANFFQIPLNAQSTTEVMKYHLDLGNSYKTLCLAKKYKVSGLQDAVYNIMSDNYLQVLKDPSIYGQLKASEREIILEKRMKGKRYMVVADLNTQECTQNNPQMYSREDNQCTEKTRELSMSTSKLCVYNEEEDEWHFFCHIPKEAISKGCAMCTMFNYIFIVAGCEGSGKETKPSNRVFCYNPMTDIWREIHPLNQARPHCKLVALDGYLYAIGGECLYTVERYDPRTDRWTFTASLPNETFAVTHMATVWNGEIFVTGGTLRYTLLRYNPKTNTWKDSVMTGSKDRTTELVATKNFLYRFDLNKNLGISVYRYSAAKLWYECAKNRVPYPAPFQCAVMDNVIYCISRQFNMRFLADEVSPTFGATKLKVFPSPKGTLYPLVIMLPDR</sequence>
<dbReference type="Proteomes" id="UP000008672">
    <property type="component" value="Unassembled WGS sequence"/>
</dbReference>
<reference evidence="3" key="3">
    <citation type="submission" date="2025-09" db="UniProtKB">
        <authorList>
            <consortium name="Ensembl"/>
        </authorList>
    </citation>
    <scope>IDENTIFICATION</scope>
</reference>
<proteinExistence type="predicted"/>
<gene>
    <name evidence="3" type="primary">KLHDC7A</name>
</gene>
<name>H3A935_LATCH</name>
<dbReference type="eggNOG" id="KOG1072">
    <property type="taxonomic scope" value="Eukaryota"/>
</dbReference>
<dbReference type="Gene3D" id="2.120.10.80">
    <property type="entry name" value="Kelch-type beta propeller"/>
    <property type="match status" value="1"/>
</dbReference>
<dbReference type="Pfam" id="PF01344">
    <property type="entry name" value="Kelch_1"/>
    <property type="match status" value="2"/>
</dbReference>
<dbReference type="PANTHER" id="PTHR45972:SF1">
    <property type="entry name" value="KELCH DOMAIN-CONTAINING PROTEIN 7A"/>
    <property type="match status" value="1"/>
</dbReference>
<dbReference type="EMBL" id="AFYH01235988">
    <property type="status" value="NOT_ANNOTATED_CDS"/>
    <property type="molecule type" value="Genomic_DNA"/>
</dbReference>
<reference evidence="4" key="1">
    <citation type="submission" date="2011-08" db="EMBL/GenBank/DDBJ databases">
        <title>The draft genome of Latimeria chalumnae.</title>
        <authorList>
            <person name="Di Palma F."/>
            <person name="Alfoldi J."/>
            <person name="Johnson J."/>
            <person name="Berlin A."/>
            <person name="Gnerre S."/>
            <person name="Jaffe D."/>
            <person name="MacCallum I."/>
            <person name="Young S."/>
            <person name="Walker B.J."/>
            <person name="Lander E."/>
            <person name="Lindblad-Toh K."/>
        </authorList>
    </citation>
    <scope>NUCLEOTIDE SEQUENCE [LARGE SCALE GENOMIC DNA]</scope>
    <source>
        <strain evidence="4">Wild caught</strain>
    </source>
</reference>
<dbReference type="GeneTree" id="ENSGT00940000162724"/>
<dbReference type="Bgee" id="ENSLACG00000005461">
    <property type="expression patterns" value="Expressed in mesonephros and 2 other cell types or tissues"/>
</dbReference>
<dbReference type="OMA" id="ECGMRES"/>
<evidence type="ECO:0000313" key="4">
    <source>
        <dbReference type="Proteomes" id="UP000008672"/>
    </source>
</evidence>
<dbReference type="Gene3D" id="3.30.710.10">
    <property type="entry name" value="Potassium Channel Kv1.1, Chain A"/>
    <property type="match status" value="1"/>
</dbReference>
<evidence type="ECO:0000256" key="2">
    <source>
        <dbReference type="ARBA" id="ARBA00022737"/>
    </source>
</evidence>
<dbReference type="STRING" id="7897.ENSLACP00000006156"/>
<dbReference type="PANTHER" id="PTHR45972">
    <property type="entry name" value="BTB_2 DOMAIN-CONTAINING PROTEIN"/>
    <property type="match status" value="1"/>
</dbReference>
<accession>H3A935</accession>
<dbReference type="InParanoid" id="H3A935"/>
<dbReference type="InterPro" id="IPR052310">
    <property type="entry name" value="Kelch/BTB_domain_protein"/>
</dbReference>
<dbReference type="InterPro" id="IPR011333">
    <property type="entry name" value="SKP1/BTB/POZ_sf"/>
</dbReference>
<keyword evidence="4" id="KW-1185">Reference proteome</keyword>
<dbReference type="SMART" id="SM00612">
    <property type="entry name" value="Kelch"/>
    <property type="match status" value="2"/>
</dbReference>
<evidence type="ECO:0000256" key="1">
    <source>
        <dbReference type="ARBA" id="ARBA00022441"/>
    </source>
</evidence>
<dbReference type="HOGENOM" id="CLU_020313_2_1_1"/>
<dbReference type="InterPro" id="IPR006652">
    <property type="entry name" value="Kelch_1"/>
</dbReference>
<reference evidence="3" key="2">
    <citation type="submission" date="2025-08" db="UniProtKB">
        <authorList>
            <consortium name="Ensembl"/>
        </authorList>
    </citation>
    <scope>IDENTIFICATION</scope>
</reference>
<dbReference type="SUPFAM" id="SSF117281">
    <property type="entry name" value="Kelch motif"/>
    <property type="match status" value="1"/>
</dbReference>
<dbReference type="FunCoup" id="H3A935">
    <property type="interactions" value="8"/>
</dbReference>
<dbReference type="AlphaFoldDB" id="H3A935"/>
<organism evidence="3 4">
    <name type="scientific">Latimeria chalumnae</name>
    <name type="common">Coelacanth</name>
    <dbReference type="NCBI Taxonomy" id="7897"/>
    <lineage>
        <taxon>Eukaryota</taxon>
        <taxon>Metazoa</taxon>
        <taxon>Chordata</taxon>
        <taxon>Craniata</taxon>
        <taxon>Vertebrata</taxon>
        <taxon>Euteleostomi</taxon>
        <taxon>Coelacanthiformes</taxon>
        <taxon>Coelacanthidae</taxon>
        <taxon>Latimeria</taxon>
    </lineage>
</organism>